<keyword evidence="2" id="KW-0813">Transport</keyword>
<comment type="similarity">
    <text evidence="1">Belongs to the ABC transporter superfamily.</text>
</comment>
<name>A0ABW1XQD7_9ALTE</name>
<keyword evidence="4 6" id="KW-0067">ATP-binding</keyword>
<evidence type="ECO:0000313" key="6">
    <source>
        <dbReference type="EMBL" id="MFC6441603.1"/>
    </source>
</evidence>
<evidence type="ECO:0000256" key="2">
    <source>
        <dbReference type="ARBA" id="ARBA00022448"/>
    </source>
</evidence>
<dbReference type="SUPFAM" id="SSF52540">
    <property type="entry name" value="P-loop containing nucleoside triphosphate hydrolases"/>
    <property type="match status" value="1"/>
</dbReference>
<keyword evidence="7" id="KW-1185">Reference proteome</keyword>
<evidence type="ECO:0000313" key="7">
    <source>
        <dbReference type="Proteomes" id="UP001596364"/>
    </source>
</evidence>
<dbReference type="InterPro" id="IPR017871">
    <property type="entry name" value="ABC_transporter-like_CS"/>
</dbReference>
<dbReference type="InterPro" id="IPR027417">
    <property type="entry name" value="P-loop_NTPase"/>
</dbReference>
<dbReference type="RefSeq" id="WP_131257643.1">
    <property type="nucleotide sequence ID" value="NZ_JBHSUS010000001.1"/>
</dbReference>
<gene>
    <name evidence="6" type="ORF">ACFP85_15725</name>
</gene>
<protein>
    <submittedName>
        <fullName evidence="6">ABC transporter ATP-binding protein</fullName>
    </submittedName>
</protein>
<dbReference type="Gene3D" id="3.40.50.300">
    <property type="entry name" value="P-loop containing nucleotide triphosphate hydrolases"/>
    <property type="match status" value="1"/>
</dbReference>
<comment type="caution">
    <text evidence="6">The sequence shown here is derived from an EMBL/GenBank/DDBJ whole genome shotgun (WGS) entry which is preliminary data.</text>
</comment>
<dbReference type="PROSITE" id="PS00211">
    <property type="entry name" value="ABC_TRANSPORTER_1"/>
    <property type="match status" value="1"/>
</dbReference>
<proteinExistence type="inferred from homology"/>
<dbReference type="InterPro" id="IPR003439">
    <property type="entry name" value="ABC_transporter-like_ATP-bd"/>
</dbReference>
<evidence type="ECO:0000259" key="5">
    <source>
        <dbReference type="PROSITE" id="PS50893"/>
    </source>
</evidence>
<dbReference type="CDD" id="cd03264">
    <property type="entry name" value="ABC_drug_resistance_like"/>
    <property type="match status" value="1"/>
</dbReference>
<accession>A0ABW1XQD7</accession>
<dbReference type="InterPro" id="IPR003593">
    <property type="entry name" value="AAA+_ATPase"/>
</dbReference>
<evidence type="ECO:0000256" key="4">
    <source>
        <dbReference type="ARBA" id="ARBA00022840"/>
    </source>
</evidence>
<dbReference type="PANTHER" id="PTHR43335:SF2">
    <property type="entry name" value="ABC TRANSPORTER, ATP-BINDING PROTEIN"/>
    <property type="match status" value="1"/>
</dbReference>
<dbReference type="GO" id="GO:0005524">
    <property type="term" value="F:ATP binding"/>
    <property type="evidence" value="ECO:0007669"/>
    <property type="project" value="UniProtKB-KW"/>
</dbReference>
<dbReference type="Pfam" id="PF00005">
    <property type="entry name" value="ABC_tran"/>
    <property type="match status" value="1"/>
</dbReference>
<reference evidence="7" key="1">
    <citation type="journal article" date="2019" name="Int. J. Syst. Evol. Microbiol.">
        <title>The Global Catalogue of Microorganisms (GCM) 10K type strain sequencing project: providing services to taxonomists for standard genome sequencing and annotation.</title>
        <authorList>
            <consortium name="The Broad Institute Genomics Platform"/>
            <consortium name="The Broad Institute Genome Sequencing Center for Infectious Disease"/>
            <person name="Wu L."/>
            <person name="Ma J."/>
        </authorList>
    </citation>
    <scope>NUCLEOTIDE SEQUENCE [LARGE SCALE GENOMIC DNA]</scope>
    <source>
        <strain evidence="7">CGMCC 1.16031</strain>
    </source>
</reference>
<dbReference type="PROSITE" id="PS50893">
    <property type="entry name" value="ABC_TRANSPORTER_2"/>
    <property type="match status" value="1"/>
</dbReference>
<dbReference type="EMBL" id="JBHSUS010000001">
    <property type="protein sequence ID" value="MFC6441603.1"/>
    <property type="molecule type" value="Genomic_DNA"/>
</dbReference>
<feature type="domain" description="ABC transporter" evidence="5">
    <location>
        <begin position="2"/>
        <end position="231"/>
    </location>
</feature>
<evidence type="ECO:0000256" key="3">
    <source>
        <dbReference type="ARBA" id="ARBA00022741"/>
    </source>
</evidence>
<sequence>MLTLKHLNKRYADGTQALKNISVTFPSGMVGLLGPNGAGKSTLMRTIAGLQQPDSGNIQFADIDVLAKPQALLQQLGYLPQHFGVYPNMSCRALLEHIAVLKGLTKPARREQIESLLALTNLTKHAKKRVSTFSGGMRQRFGIAQALLGDPKLIIMDEPTAGLDPLERENLNNLLVSISQQRLLLLSTHIVEDIESLCQHVAIMHQGEFQQFADVGTLIAPLTQRVWQLDALPDELQDIIVLSKTFRHGHSVFRVFSEHAPCAQAQPVVATLQDAYFLSLHQAGGQHVAG</sequence>
<keyword evidence="3" id="KW-0547">Nucleotide-binding</keyword>
<organism evidence="6 7">
    <name type="scientific">Pseudobowmanella zhangzhouensis</name>
    <dbReference type="NCBI Taxonomy" id="1537679"/>
    <lineage>
        <taxon>Bacteria</taxon>
        <taxon>Pseudomonadati</taxon>
        <taxon>Pseudomonadota</taxon>
        <taxon>Gammaproteobacteria</taxon>
        <taxon>Alteromonadales</taxon>
        <taxon>Alteromonadaceae</taxon>
    </lineage>
</organism>
<dbReference type="SMART" id="SM00382">
    <property type="entry name" value="AAA"/>
    <property type="match status" value="1"/>
</dbReference>
<evidence type="ECO:0000256" key="1">
    <source>
        <dbReference type="ARBA" id="ARBA00005417"/>
    </source>
</evidence>
<dbReference type="PANTHER" id="PTHR43335">
    <property type="entry name" value="ABC TRANSPORTER, ATP-BINDING PROTEIN"/>
    <property type="match status" value="1"/>
</dbReference>
<dbReference type="Proteomes" id="UP001596364">
    <property type="component" value="Unassembled WGS sequence"/>
</dbReference>